<proteinExistence type="predicted"/>
<protein>
    <recommendedName>
        <fullName evidence="2">CAAX prenyl protease 2/Lysostaphin resistance protein A-like domain-containing protein</fullName>
    </recommendedName>
</protein>
<evidence type="ECO:0000313" key="4">
    <source>
        <dbReference type="Proteomes" id="UP001501195"/>
    </source>
</evidence>
<dbReference type="EMBL" id="BAABIL010000600">
    <property type="protein sequence ID" value="GAA4657336.1"/>
    <property type="molecule type" value="Genomic_DNA"/>
</dbReference>
<feature type="transmembrane region" description="Helical" evidence="1">
    <location>
        <begin position="64"/>
        <end position="85"/>
    </location>
</feature>
<feature type="transmembrane region" description="Helical" evidence="1">
    <location>
        <begin position="239"/>
        <end position="261"/>
    </location>
</feature>
<dbReference type="InterPro" id="IPR003675">
    <property type="entry name" value="Rce1/LyrA-like_dom"/>
</dbReference>
<feature type="transmembrane region" description="Helical" evidence="1">
    <location>
        <begin position="36"/>
        <end position="58"/>
    </location>
</feature>
<evidence type="ECO:0000313" key="3">
    <source>
        <dbReference type="EMBL" id="GAA4657336.1"/>
    </source>
</evidence>
<feature type="transmembrane region" description="Helical" evidence="1">
    <location>
        <begin position="186"/>
        <end position="208"/>
    </location>
</feature>
<feature type="transmembrane region" description="Helical" evidence="1">
    <location>
        <begin position="106"/>
        <end position="127"/>
    </location>
</feature>
<evidence type="ECO:0000259" key="2">
    <source>
        <dbReference type="Pfam" id="PF02517"/>
    </source>
</evidence>
<reference evidence="4" key="1">
    <citation type="journal article" date="2019" name="Int. J. Syst. Evol. Microbiol.">
        <title>The Global Catalogue of Microorganisms (GCM) 10K type strain sequencing project: providing services to taxonomists for standard genome sequencing and annotation.</title>
        <authorList>
            <consortium name="The Broad Institute Genomics Platform"/>
            <consortium name="The Broad Institute Genome Sequencing Center for Infectious Disease"/>
            <person name="Wu L."/>
            <person name="Ma J."/>
        </authorList>
    </citation>
    <scope>NUCLEOTIDE SEQUENCE [LARGE SCALE GENOMIC DNA]</scope>
    <source>
        <strain evidence="4">JCM 18126</strain>
    </source>
</reference>
<comment type="caution">
    <text evidence="3">The sequence shown here is derived from an EMBL/GenBank/DDBJ whole genome shotgun (WGS) entry which is preliminary data.</text>
</comment>
<name>A0ABP8V9Q4_9ACTN</name>
<organism evidence="3 4">
    <name type="scientific">Kineococcus glutinatus</name>
    <dbReference type="NCBI Taxonomy" id="1070872"/>
    <lineage>
        <taxon>Bacteria</taxon>
        <taxon>Bacillati</taxon>
        <taxon>Actinomycetota</taxon>
        <taxon>Actinomycetes</taxon>
        <taxon>Kineosporiales</taxon>
        <taxon>Kineosporiaceae</taxon>
        <taxon>Kineococcus</taxon>
    </lineage>
</organism>
<accession>A0ABP8V9Q4</accession>
<keyword evidence="1" id="KW-0812">Transmembrane</keyword>
<feature type="transmembrane region" description="Helical" evidence="1">
    <location>
        <begin position="156"/>
        <end position="174"/>
    </location>
</feature>
<dbReference type="Pfam" id="PF02517">
    <property type="entry name" value="Rce1-like"/>
    <property type="match status" value="1"/>
</dbReference>
<feature type="transmembrane region" description="Helical" evidence="1">
    <location>
        <begin position="214"/>
        <end position="232"/>
    </location>
</feature>
<sequence length="262" mass="27419">MSTPATPLPVRSSATGPAVPGSGLTAPGRFGWPATLALFLVPGAACTLWALAVGPLLAAHGLPAVLAGSLSPVVPLELVLLLRLGRRATGRWGLRGIVGFRRRLPWWRLVATAAALYLAGVGLHLALDPLSTLVEDRHLGWMPDALAGDTAGTPHTATGLLVLLLGSVLLNGLVHPLVEELYFRGWLLPRMPVAGTAAVVANAALFSLQHFWQPQLYLLVFLVQLLVQLVLVRCGDLRVPVAVHCAVNLTGGALAVAAFLAT</sequence>
<keyword evidence="4" id="KW-1185">Reference proteome</keyword>
<gene>
    <name evidence="3" type="ORF">GCM10023225_31890</name>
</gene>
<dbReference type="RefSeq" id="WP_345713741.1">
    <property type="nucleotide sequence ID" value="NZ_BAABIL010000600.1"/>
</dbReference>
<feature type="domain" description="CAAX prenyl protease 2/Lysostaphin resistance protein A-like" evidence="2">
    <location>
        <begin position="164"/>
        <end position="249"/>
    </location>
</feature>
<dbReference type="Proteomes" id="UP001501195">
    <property type="component" value="Unassembled WGS sequence"/>
</dbReference>
<keyword evidence="1" id="KW-1133">Transmembrane helix</keyword>
<evidence type="ECO:0000256" key="1">
    <source>
        <dbReference type="SAM" id="Phobius"/>
    </source>
</evidence>
<keyword evidence="1" id="KW-0472">Membrane</keyword>